<protein>
    <submittedName>
        <fullName evidence="1">SFRICE_014010</fullName>
    </submittedName>
</protein>
<gene>
    <name evidence="1" type="ORF">SFRICE_014010</name>
</gene>
<dbReference type="AlphaFoldDB" id="A0A2H1W473"/>
<evidence type="ECO:0000313" key="1">
    <source>
        <dbReference type="EMBL" id="SOQ47756.1"/>
    </source>
</evidence>
<proteinExistence type="predicted"/>
<sequence length="162" mass="18059">MFPAQCAVGRRSSLAPSGQRVGYAKCFQGIITNSYRYICTGVFEHNNINVISMVNDHISIGYEIWIKLTSKLIQLRLLIRIVQTASSAMPTCNAYDAYDSGLWTLTLNLRRGYHVLIPVAGGERGKGGRRDLSSGTEIRKRGDGETIWLLWEGVAPQWDDHG</sequence>
<dbReference type="EMBL" id="ODYU01006154">
    <property type="protein sequence ID" value="SOQ47756.1"/>
    <property type="molecule type" value="Genomic_DNA"/>
</dbReference>
<organism evidence="1">
    <name type="scientific">Spodoptera frugiperda</name>
    <name type="common">Fall armyworm</name>
    <dbReference type="NCBI Taxonomy" id="7108"/>
    <lineage>
        <taxon>Eukaryota</taxon>
        <taxon>Metazoa</taxon>
        <taxon>Ecdysozoa</taxon>
        <taxon>Arthropoda</taxon>
        <taxon>Hexapoda</taxon>
        <taxon>Insecta</taxon>
        <taxon>Pterygota</taxon>
        <taxon>Neoptera</taxon>
        <taxon>Endopterygota</taxon>
        <taxon>Lepidoptera</taxon>
        <taxon>Glossata</taxon>
        <taxon>Ditrysia</taxon>
        <taxon>Noctuoidea</taxon>
        <taxon>Noctuidae</taxon>
        <taxon>Amphipyrinae</taxon>
        <taxon>Spodoptera</taxon>
    </lineage>
</organism>
<accession>A0A2H1W473</accession>
<name>A0A2H1W473_SPOFR</name>
<reference evidence="1" key="1">
    <citation type="submission" date="2016-07" db="EMBL/GenBank/DDBJ databases">
        <authorList>
            <person name="Bretaudeau A."/>
        </authorList>
    </citation>
    <scope>NUCLEOTIDE SEQUENCE</scope>
    <source>
        <strain evidence="1">Rice</strain>
        <tissue evidence="1">Whole body</tissue>
    </source>
</reference>